<accession>A0A7V8GPQ5</accession>
<dbReference type="PANTHER" id="PTHR43581">
    <property type="entry name" value="ATP/GTP PHOSPHATASE"/>
    <property type="match status" value="1"/>
</dbReference>
<protein>
    <recommendedName>
        <fullName evidence="1">ATPase AAA-type core domain-containing protein</fullName>
    </recommendedName>
</protein>
<evidence type="ECO:0000313" key="3">
    <source>
        <dbReference type="Proteomes" id="UP000462066"/>
    </source>
</evidence>
<feature type="domain" description="ATPase AAA-type core" evidence="1">
    <location>
        <begin position="25"/>
        <end position="126"/>
    </location>
</feature>
<dbReference type="GO" id="GO:0005524">
    <property type="term" value="F:ATP binding"/>
    <property type="evidence" value="ECO:0007669"/>
    <property type="project" value="InterPro"/>
</dbReference>
<evidence type="ECO:0000313" key="2">
    <source>
        <dbReference type="EMBL" id="KAF1687793.1"/>
    </source>
</evidence>
<dbReference type="SUPFAM" id="SSF52540">
    <property type="entry name" value="P-loop containing nucleoside triphosphate hydrolases"/>
    <property type="match status" value="2"/>
</dbReference>
<dbReference type="PANTHER" id="PTHR43581:SF2">
    <property type="entry name" value="EXCINUCLEASE ATPASE SUBUNIT"/>
    <property type="match status" value="1"/>
</dbReference>
<proteinExistence type="predicted"/>
<keyword evidence="3" id="KW-1185">Reference proteome</keyword>
<dbReference type="EMBL" id="MWIP01000002">
    <property type="protein sequence ID" value="KAF1687793.1"/>
    <property type="molecule type" value="Genomic_DNA"/>
</dbReference>
<comment type="caution">
    <text evidence="2">The sequence shown here is derived from an EMBL/GenBank/DDBJ whole genome shotgun (WGS) entry which is preliminary data.</text>
</comment>
<dbReference type="InterPro" id="IPR051396">
    <property type="entry name" value="Bact_Antivir_Def_Nuclease"/>
</dbReference>
<dbReference type="GO" id="GO:0016887">
    <property type="term" value="F:ATP hydrolysis activity"/>
    <property type="evidence" value="ECO:0007669"/>
    <property type="project" value="InterPro"/>
</dbReference>
<sequence length="276" mass="31202">MVVRTLRGILSIDGEFEVIVRDLQARQCSVVTATQDRNGNTVLNRTPLSAVSSGFRSVLAMACDVMQCLMDPRVYPGFETFVSARGVILIDEVEAHLHPRWKMQIMSSLRHALPGMTFVATTHDPLCLRGMGTGEVSVLQRIASVDYQDPTQLPVFVEQLVDLPNVEQLGVEQLLTSDFFQLFSTDEPKFEDRLAMIADLLVRRRKEPLSVTDERIVTEFQRDIADALPIGTSEAHRLVQEAVALFLKERRTASEARMHELRTDTRNRILQILREV</sequence>
<gene>
    <name evidence="2" type="ORF">B1992_02545</name>
</gene>
<name>A0A7V8GPQ5_9GAMM</name>
<reference evidence="2 3" key="1">
    <citation type="submission" date="2017-10" db="EMBL/GenBank/DDBJ databases">
        <title>Whole genome sequencing of Pseudoxanthomonas broegbernensis DSM 12573(T).</title>
        <authorList>
            <person name="Kumar S."/>
            <person name="Bansal K."/>
            <person name="Kaur A."/>
            <person name="Patil P."/>
            <person name="Sharma S."/>
            <person name="Patil P.B."/>
        </authorList>
    </citation>
    <scope>NUCLEOTIDE SEQUENCE [LARGE SCALE GENOMIC DNA]</scope>
    <source>
        <strain evidence="2 3">DSM 12573</strain>
    </source>
</reference>
<organism evidence="2 3">
    <name type="scientific">Pseudoxanthomonas broegbernensis</name>
    <dbReference type="NCBI Taxonomy" id="83619"/>
    <lineage>
        <taxon>Bacteria</taxon>
        <taxon>Pseudomonadati</taxon>
        <taxon>Pseudomonadota</taxon>
        <taxon>Gammaproteobacteria</taxon>
        <taxon>Lysobacterales</taxon>
        <taxon>Lysobacteraceae</taxon>
        <taxon>Pseudoxanthomonas</taxon>
    </lineage>
</organism>
<dbReference type="Proteomes" id="UP000462066">
    <property type="component" value="Unassembled WGS sequence"/>
</dbReference>
<dbReference type="Gene3D" id="3.40.50.300">
    <property type="entry name" value="P-loop containing nucleotide triphosphate hydrolases"/>
    <property type="match status" value="1"/>
</dbReference>
<dbReference type="Pfam" id="PF13304">
    <property type="entry name" value="AAA_21"/>
    <property type="match status" value="1"/>
</dbReference>
<evidence type="ECO:0000259" key="1">
    <source>
        <dbReference type="Pfam" id="PF13304"/>
    </source>
</evidence>
<dbReference type="AlphaFoldDB" id="A0A7V8GPQ5"/>
<dbReference type="InterPro" id="IPR003959">
    <property type="entry name" value="ATPase_AAA_core"/>
</dbReference>
<dbReference type="InterPro" id="IPR027417">
    <property type="entry name" value="P-loop_NTPase"/>
</dbReference>